<organism evidence="4 5">
    <name type="scientific">Pomacea canaliculata</name>
    <name type="common">Golden apple snail</name>
    <dbReference type="NCBI Taxonomy" id="400727"/>
    <lineage>
        <taxon>Eukaryota</taxon>
        <taxon>Metazoa</taxon>
        <taxon>Spiralia</taxon>
        <taxon>Lophotrochozoa</taxon>
        <taxon>Mollusca</taxon>
        <taxon>Gastropoda</taxon>
        <taxon>Caenogastropoda</taxon>
        <taxon>Architaenioglossa</taxon>
        <taxon>Ampullarioidea</taxon>
        <taxon>Ampullariidae</taxon>
        <taxon>Pomacea</taxon>
    </lineage>
</organism>
<evidence type="ECO:0000313" key="5">
    <source>
        <dbReference type="Proteomes" id="UP000245119"/>
    </source>
</evidence>
<dbReference type="InterPro" id="IPR015943">
    <property type="entry name" value="WD40/YVTN_repeat-like_dom_sf"/>
</dbReference>
<feature type="compositionally biased region" description="Low complexity" evidence="1">
    <location>
        <begin position="720"/>
        <end position="731"/>
    </location>
</feature>
<dbReference type="Pfam" id="PF23756">
    <property type="entry name" value="Beta-prop_HPS5"/>
    <property type="match status" value="1"/>
</dbReference>
<dbReference type="InterPro" id="IPR056445">
    <property type="entry name" value="TPR_HPS5"/>
</dbReference>
<dbReference type="PANTHER" id="PTHR23287">
    <property type="entry name" value="RUBY-EYE2-LIKE PROTEIN"/>
    <property type="match status" value="1"/>
</dbReference>
<evidence type="ECO:0000256" key="1">
    <source>
        <dbReference type="SAM" id="MobiDB-lite"/>
    </source>
</evidence>
<accession>A0A2T7PJY1</accession>
<protein>
    <submittedName>
        <fullName evidence="4">Uncharacterized protein</fullName>
    </submittedName>
</protein>
<feature type="region of interest" description="Disordered" evidence="1">
    <location>
        <begin position="349"/>
        <end position="382"/>
    </location>
</feature>
<dbReference type="Gene3D" id="2.130.10.10">
    <property type="entry name" value="YVTN repeat-like/Quinoprotein amine dehydrogenase"/>
    <property type="match status" value="1"/>
</dbReference>
<dbReference type="EMBL" id="PZQS01000003">
    <property type="protein sequence ID" value="PVD33723.1"/>
    <property type="molecule type" value="Genomic_DNA"/>
</dbReference>
<dbReference type="InterPro" id="IPR036322">
    <property type="entry name" value="WD40_repeat_dom_sf"/>
</dbReference>
<feature type="region of interest" description="Disordered" evidence="1">
    <location>
        <begin position="715"/>
        <end position="765"/>
    </location>
</feature>
<feature type="compositionally biased region" description="Basic and acidic residues" evidence="1">
    <location>
        <begin position="475"/>
        <end position="484"/>
    </location>
</feature>
<evidence type="ECO:0000259" key="2">
    <source>
        <dbReference type="Pfam" id="PF23756"/>
    </source>
</evidence>
<feature type="region of interest" description="Disordered" evidence="1">
    <location>
        <begin position="1441"/>
        <end position="1460"/>
    </location>
</feature>
<feature type="compositionally biased region" description="Basic and acidic residues" evidence="1">
    <location>
        <begin position="353"/>
        <end position="366"/>
    </location>
</feature>
<dbReference type="STRING" id="400727.A0A2T7PJY1"/>
<keyword evidence="5" id="KW-1185">Reference proteome</keyword>
<dbReference type="OrthoDB" id="19493at2759"/>
<name>A0A2T7PJY1_POMCA</name>
<sequence>MALSQSQVPLTHLFAELSSLEDLRFPLERSSRLQYTCLSVSQRYIALGSNTGGVYIFSRESLKYLQVVFGDVEVSAVTATALSPNDQNVALADSSGQVIVMELNIERRIRPERVRQTTDHVGATVTAMLWDNSSSSLFVADSLGKVTLINVSASKAKTLFTIPSETIVRLDSSVYQMDWWSNKLLVSTVSRTYLLNNTRHQFSQIGQKSRDGKFGACFFIEPSSNYAVIYCARPGSRMWEVDFEGNVLNTHQFKQSLATHPSPIISQRWHFRYNQNSKNKNGKESGEIDLEGETQRTNADVMTESYPPHVKISEGAEIDPAALEVHSGNSQDNVFEDSKLGSDTEQVVSHQDYQSDFKNKNGKESGEIDLEGETQGTDADVMTESYPPHVKISEEIDAAALEEHSGNSQDNVFEDSKLGSETEYELSRQYYQSDFEKRNEREDGDIDWEGESQETDASGITESYPPQKNKGQQDSGEKEKKVRANEVIISGSGPDSYVIWMCNKSRFHLSVEDGIQRSLSTGTLKQKKKKERQLEHGRSLESIEDIAQDHGLYIQTDKLNASHINSIEEEDGKTDNEVPSIPSVQACRHSAQDTNVPLEANQISSIEDSLVKTPSVLDDETTSKSDSGFASPMDLQQQRLEVDEVIPPLIQRLSAMGVAPMAGALETDTMSAPETSVRGLLAGATRHGRNLLSVKDRVSSKISNTTKSLIKRVKEKNLLPSRSPSGSPPSGNYLNLPSPHAEVAGSVAHTSTVRRSGTAEDSDNLDPEAKVDLASFWSKTVQTQKELEKPNILLNAERLKLVLNSWAYELNKALLTYHNESYKKLEEKMKEGENLEETGKSSEKTYIDDQMTKKEIGETSGLIEITEEGIKTISTNKEASKESQEDTELVFATESEQKILDQSKLGGEAVDVIQIKSVEDGGPQSGMSASPKLVHVVRRNTDPSLVEVKTERNKWSVERDSETGVLMKDWSEVCHTHDPFHFSQQKHMTVSALALHCLRAGCFGNILSVFPSQLAGPETIHSNPMSSFSSACTNSKPSFQFHDGDPLPFADQSLNLASDQNSCNHNFSGSNSTPSDLYVSKLSEGGSSGDKEVSQEGLAPDEGASQADSSALDMYKTDLNQDLANKDYNETSADAETSLVTNSADQQEHKDMERALFVQLHYHLLPHWRVRRLVTETEGDDVYHTWCSLITCYKSLGKGDIVWVKLSERDVTGALDYLRSGILPHKLSFLGHLASAFALSPLRVVEFATEVPRQVTLRDVLYLCRLLNKPRLQVVTRYLTLFLTPVVEHKRLEVVQQMCKMLEAKQVVLECLLSLHTAQQSVTTTEGFFSGGADSSRLHPNDVEKMLSAVLSLVTDSELPYMLDMCWHHRHWGGCLKLLTRSDQWKQALQLIIELNDLSLLDGTKDYGFMPRSIDEWRYLLQLYREKSYIRGQTSPVFSGHKVAGTKQEPPPFHSVQDERKVPERAARNVFQEECLSPKGSGTNLQNKMEEIAHSTDTLLSPVVDGAHAPATTRPQRSHSAPDFKVWSLLQDEKPQMSSSHQSISWTGLGLLAARHIGALRAVELLEGCFGDQGDQDSAAGGLSEEFYAQCIAISGIQKRQKLVIHNMLEKVDSYLWAKKPVHIPPQVHYAVMQEKAAQESGKSGGGNYQDLFAKLSSVPLSNLPLAEDPDCHWGVVTNMNRYQHFDFL</sequence>
<feature type="compositionally biased region" description="Polar residues" evidence="1">
    <location>
        <begin position="1065"/>
        <end position="1075"/>
    </location>
</feature>
<feature type="domain" description="HPS5-like beta-propeller" evidence="2">
    <location>
        <begin position="15"/>
        <end position="280"/>
    </location>
</feature>
<feature type="compositionally biased region" description="Acidic residues" evidence="1">
    <location>
        <begin position="442"/>
        <end position="454"/>
    </location>
</feature>
<comment type="caution">
    <text evidence="4">The sequence shown here is derived from an EMBL/GenBank/DDBJ whole genome shotgun (WGS) entry which is preliminary data.</text>
</comment>
<dbReference type="InterPro" id="IPR056499">
    <property type="entry name" value="Beta-prop_HPS5-like"/>
</dbReference>
<feature type="compositionally biased region" description="Polar residues" evidence="1">
    <location>
        <begin position="455"/>
        <end position="474"/>
    </location>
</feature>
<dbReference type="GO" id="GO:0048066">
    <property type="term" value="P:developmental pigmentation"/>
    <property type="evidence" value="ECO:0007669"/>
    <property type="project" value="TreeGrafter"/>
</dbReference>
<feature type="domain" description="HPS5 TPR" evidence="3">
    <location>
        <begin position="1137"/>
        <end position="1447"/>
    </location>
</feature>
<evidence type="ECO:0000259" key="3">
    <source>
        <dbReference type="Pfam" id="PF23758"/>
    </source>
</evidence>
<reference evidence="4 5" key="1">
    <citation type="submission" date="2018-04" db="EMBL/GenBank/DDBJ databases">
        <title>The genome of golden apple snail Pomacea canaliculata provides insight into stress tolerance and invasive adaptation.</title>
        <authorList>
            <person name="Liu C."/>
            <person name="Liu B."/>
            <person name="Ren Y."/>
            <person name="Zhang Y."/>
            <person name="Wang H."/>
            <person name="Li S."/>
            <person name="Jiang F."/>
            <person name="Yin L."/>
            <person name="Zhang G."/>
            <person name="Qian W."/>
            <person name="Fan W."/>
        </authorList>
    </citation>
    <scope>NUCLEOTIDE SEQUENCE [LARGE SCALE GENOMIC DNA]</scope>
    <source>
        <strain evidence="4">SZHN2017</strain>
        <tissue evidence="4">Muscle</tissue>
    </source>
</reference>
<feature type="region of interest" description="Disordered" evidence="1">
    <location>
        <begin position="1065"/>
        <end position="1108"/>
    </location>
</feature>
<dbReference type="GO" id="GO:0005737">
    <property type="term" value="C:cytoplasm"/>
    <property type="evidence" value="ECO:0007669"/>
    <property type="project" value="TreeGrafter"/>
</dbReference>
<feature type="region of interest" description="Disordered" evidence="1">
    <location>
        <begin position="434"/>
        <end position="484"/>
    </location>
</feature>
<dbReference type="SUPFAM" id="SSF50978">
    <property type="entry name" value="WD40 repeat-like"/>
    <property type="match status" value="1"/>
</dbReference>
<proteinExistence type="predicted"/>
<dbReference type="Pfam" id="PF23758">
    <property type="entry name" value="TPR_HPS5"/>
    <property type="match status" value="1"/>
</dbReference>
<dbReference type="PANTHER" id="PTHR23287:SF18">
    <property type="entry name" value="BLOC-2 COMPLEX MEMBER HPS5"/>
    <property type="match status" value="1"/>
</dbReference>
<gene>
    <name evidence="4" type="ORF">C0Q70_04983</name>
</gene>
<feature type="region of interest" description="Disordered" evidence="1">
    <location>
        <begin position="276"/>
        <end position="299"/>
    </location>
</feature>
<dbReference type="Proteomes" id="UP000245119">
    <property type="component" value="Linkage Group LG3"/>
</dbReference>
<evidence type="ECO:0000313" key="4">
    <source>
        <dbReference type="EMBL" id="PVD33723.1"/>
    </source>
</evidence>